<dbReference type="AlphaFoldDB" id="A0A9D4G8M3"/>
<evidence type="ECO:0000313" key="3">
    <source>
        <dbReference type="Proteomes" id="UP000828390"/>
    </source>
</evidence>
<name>A0A9D4G8M3_DREPO</name>
<proteinExistence type="predicted"/>
<comment type="caution">
    <text evidence="2">The sequence shown here is derived from an EMBL/GenBank/DDBJ whole genome shotgun (WGS) entry which is preliminary data.</text>
</comment>
<accession>A0A9D4G8M3</accession>
<feature type="compositionally biased region" description="Polar residues" evidence="1">
    <location>
        <begin position="18"/>
        <end position="35"/>
    </location>
</feature>
<protein>
    <submittedName>
        <fullName evidence="2">Uncharacterized protein</fullName>
    </submittedName>
</protein>
<keyword evidence="3" id="KW-1185">Reference proteome</keyword>
<evidence type="ECO:0000256" key="1">
    <source>
        <dbReference type="SAM" id="MobiDB-lite"/>
    </source>
</evidence>
<reference evidence="2" key="2">
    <citation type="submission" date="2020-11" db="EMBL/GenBank/DDBJ databases">
        <authorList>
            <person name="McCartney M.A."/>
            <person name="Auch B."/>
            <person name="Kono T."/>
            <person name="Mallez S."/>
            <person name="Becker A."/>
            <person name="Gohl D.M."/>
            <person name="Silverstein K.A.T."/>
            <person name="Koren S."/>
            <person name="Bechman K.B."/>
            <person name="Herman A."/>
            <person name="Abrahante J.E."/>
            <person name="Garbe J."/>
        </authorList>
    </citation>
    <scope>NUCLEOTIDE SEQUENCE</scope>
    <source>
        <strain evidence="2">Duluth1</strain>
        <tissue evidence="2">Whole animal</tissue>
    </source>
</reference>
<gene>
    <name evidence="2" type="ORF">DPMN_140917</name>
</gene>
<reference evidence="2" key="1">
    <citation type="journal article" date="2019" name="bioRxiv">
        <title>The Genome of the Zebra Mussel, Dreissena polymorpha: A Resource for Invasive Species Research.</title>
        <authorList>
            <person name="McCartney M.A."/>
            <person name="Auch B."/>
            <person name="Kono T."/>
            <person name="Mallez S."/>
            <person name="Zhang Y."/>
            <person name="Obille A."/>
            <person name="Becker A."/>
            <person name="Abrahante J.E."/>
            <person name="Garbe J."/>
            <person name="Badalamenti J.P."/>
            <person name="Herman A."/>
            <person name="Mangelson H."/>
            <person name="Liachko I."/>
            <person name="Sullivan S."/>
            <person name="Sone E.D."/>
            <person name="Koren S."/>
            <person name="Silverstein K.A.T."/>
            <person name="Beckman K.B."/>
            <person name="Gohl D.M."/>
        </authorList>
    </citation>
    <scope>NUCLEOTIDE SEQUENCE</scope>
    <source>
        <strain evidence="2">Duluth1</strain>
        <tissue evidence="2">Whole animal</tissue>
    </source>
</reference>
<evidence type="ECO:0000313" key="2">
    <source>
        <dbReference type="EMBL" id="KAH3812483.1"/>
    </source>
</evidence>
<feature type="region of interest" description="Disordered" evidence="1">
    <location>
        <begin position="1"/>
        <end position="35"/>
    </location>
</feature>
<dbReference type="Proteomes" id="UP000828390">
    <property type="component" value="Unassembled WGS sequence"/>
</dbReference>
<dbReference type="EMBL" id="JAIWYP010000006">
    <property type="protein sequence ID" value="KAH3812483.1"/>
    <property type="molecule type" value="Genomic_DNA"/>
</dbReference>
<organism evidence="2 3">
    <name type="scientific">Dreissena polymorpha</name>
    <name type="common">Zebra mussel</name>
    <name type="synonym">Mytilus polymorpha</name>
    <dbReference type="NCBI Taxonomy" id="45954"/>
    <lineage>
        <taxon>Eukaryota</taxon>
        <taxon>Metazoa</taxon>
        <taxon>Spiralia</taxon>
        <taxon>Lophotrochozoa</taxon>
        <taxon>Mollusca</taxon>
        <taxon>Bivalvia</taxon>
        <taxon>Autobranchia</taxon>
        <taxon>Heteroconchia</taxon>
        <taxon>Euheterodonta</taxon>
        <taxon>Imparidentia</taxon>
        <taxon>Neoheterodontei</taxon>
        <taxon>Myida</taxon>
        <taxon>Dreissenoidea</taxon>
        <taxon>Dreissenidae</taxon>
        <taxon>Dreissena</taxon>
    </lineage>
</organism>
<sequence length="102" mass="11526">MVFNSSASHIGPILYSPNELSASSSTNRQKTSNQESAISSFHLIGQSLRDRGISEITTDIILQSWRKSTCQQYGSYLKRWLCFSNEEQIDPFYPPTHIVLKG</sequence>